<keyword evidence="8" id="KW-1185">Reference proteome</keyword>
<sequence length="133" mass="14792">MNHVLLFLLCLLSTTQLFAQENEIPTSIERGAIVYKRNCAVCHSKKGTGKGKRIPPLAGSDYLMNNRIESIRAVKYGLEGKITVNGIVYDKEMKAVNLSEQEVADVMNYIRNTWGNQSDETVTATEVAAIQKD</sequence>
<evidence type="ECO:0000259" key="6">
    <source>
        <dbReference type="PROSITE" id="PS51007"/>
    </source>
</evidence>
<dbReference type="GO" id="GO:0020037">
    <property type="term" value="F:heme binding"/>
    <property type="evidence" value="ECO:0007669"/>
    <property type="project" value="InterPro"/>
</dbReference>
<dbReference type="Pfam" id="PF00034">
    <property type="entry name" value="Cytochrom_C"/>
    <property type="match status" value="1"/>
</dbReference>
<dbReference type="PROSITE" id="PS51007">
    <property type="entry name" value="CYTC"/>
    <property type="match status" value="1"/>
</dbReference>
<evidence type="ECO:0000313" key="7">
    <source>
        <dbReference type="EMBL" id="QCW99624.1"/>
    </source>
</evidence>
<name>A0A5B7SLX1_9FLAO</name>
<evidence type="ECO:0000256" key="1">
    <source>
        <dbReference type="ARBA" id="ARBA00022617"/>
    </source>
</evidence>
<evidence type="ECO:0000313" key="8">
    <source>
        <dbReference type="Proteomes" id="UP000310017"/>
    </source>
</evidence>
<evidence type="ECO:0000256" key="3">
    <source>
        <dbReference type="ARBA" id="ARBA00023004"/>
    </source>
</evidence>
<evidence type="ECO:0000256" key="4">
    <source>
        <dbReference type="PROSITE-ProRule" id="PRU00433"/>
    </source>
</evidence>
<keyword evidence="5" id="KW-0732">Signal</keyword>
<dbReference type="GO" id="GO:0009055">
    <property type="term" value="F:electron transfer activity"/>
    <property type="evidence" value="ECO:0007669"/>
    <property type="project" value="InterPro"/>
</dbReference>
<dbReference type="PANTHER" id="PTHR35008">
    <property type="entry name" value="BLL4482 PROTEIN-RELATED"/>
    <property type="match status" value="1"/>
</dbReference>
<keyword evidence="3 4" id="KW-0408">Iron</keyword>
<keyword evidence="1 4" id="KW-0349">Heme</keyword>
<feature type="domain" description="Cytochrome c" evidence="6">
    <location>
        <begin position="26"/>
        <end position="114"/>
    </location>
</feature>
<organism evidence="7 8">
    <name type="scientific">Aggregatimonas sangjinii</name>
    <dbReference type="NCBI Taxonomy" id="2583587"/>
    <lineage>
        <taxon>Bacteria</taxon>
        <taxon>Pseudomonadati</taxon>
        <taxon>Bacteroidota</taxon>
        <taxon>Flavobacteriia</taxon>
        <taxon>Flavobacteriales</taxon>
        <taxon>Flavobacteriaceae</taxon>
        <taxon>Aggregatimonas</taxon>
    </lineage>
</organism>
<dbReference type="SUPFAM" id="SSF46626">
    <property type="entry name" value="Cytochrome c"/>
    <property type="match status" value="1"/>
</dbReference>
<dbReference type="InterPro" id="IPR009056">
    <property type="entry name" value="Cyt_c-like_dom"/>
</dbReference>
<keyword evidence="2 4" id="KW-0479">Metal-binding</keyword>
<dbReference type="InterPro" id="IPR036909">
    <property type="entry name" value="Cyt_c-like_dom_sf"/>
</dbReference>
<protein>
    <submittedName>
        <fullName evidence="7">Cytochrome c</fullName>
    </submittedName>
</protein>
<dbReference type="PANTHER" id="PTHR35008:SF8">
    <property type="entry name" value="ALCOHOL DEHYDROGENASE CYTOCHROME C SUBUNIT"/>
    <property type="match status" value="1"/>
</dbReference>
<reference evidence="7 8" key="1">
    <citation type="submission" date="2019-05" db="EMBL/GenBank/DDBJ databases">
        <title>Genome sequencing of F202Z8.</title>
        <authorList>
            <person name="Kwon Y.M."/>
        </authorList>
    </citation>
    <scope>NUCLEOTIDE SEQUENCE [LARGE SCALE GENOMIC DNA]</scope>
    <source>
        <strain evidence="7 8">F202Z8</strain>
    </source>
</reference>
<proteinExistence type="predicted"/>
<evidence type="ECO:0000256" key="2">
    <source>
        <dbReference type="ARBA" id="ARBA00022723"/>
    </source>
</evidence>
<dbReference type="GO" id="GO:0046872">
    <property type="term" value="F:metal ion binding"/>
    <property type="evidence" value="ECO:0007669"/>
    <property type="project" value="UniProtKB-KW"/>
</dbReference>
<dbReference type="Gene3D" id="1.10.760.10">
    <property type="entry name" value="Cytochrome c-like domain"/>
    <property type="match status" value="1"/>
</dbReference>
<accession>A0A5B7SLX1</accession>
<dbReference type="OrthoDB" id="9811395at2"/>
<dbReference type="Proteomes" id="UP000310017">
    <property type="component" value="Chromosome"/>
</dbReference>
<dbReference type="InterPro" id="IPR051459">
    <property type="entry name" value="Cytochrome_c-type_DH"/>
</dbReference>
<evidence type="ECO:0000256" key="5">
    <source>
        <dbReference type="SAM" id="SignalP"/>
    </source>
</evidence>
<gene>
    <name evidence="7" type="ORF">FGM00_05740</name>
</gene>
<dbReference type="KEGG" id="asag:FGM00_05740"/>
<dbReference type="EMBL" id="CP040710">
    <property type="protein sequence ID" value="QCW99624.1"/>
    <property type="molecule type" value="Genomic_DNA"/>
</dbReference>
<feature type="signal peptide" evidence="5">
    <location>
        <begin position="1"/>
        <end position="19"/>
    </location>
</feature>
<feature type="chain" id="PRO_5023033064" evidence="5">
    <location>
        <begin position="20"/>
        <end position="133"/>
    </location>
</feature>
<dbReference type="RefSeq" id="WP_138851977.1">
    <property type="nucleotide sequence ID" value="NZ_CP040710.1"/>
</dbReference>
<dbReference type="AlphaFoldDB" id="A0A5B7SLX1"/>